<evidence type="ECO:0000313" key="2">
    <source>
        <dbReference type="Proteomes" id="UP000287361"/>
    </source>
</evidence>
<dbReference type="OrthoDB" id="2112548at2"/>
<proteinExistence type="predicted"/>
<name>A0A401LE08_9FIRM</name>
<dbReference type="AlphaFoldDB" id="A0A401LE08"/>
<comment type="caution">
    <text evidence="1">The sequence shown here is derived from an EMBL/GenBank/DDBJ whole genome shotgun (WGS) entry which is preliminary data.</text>
</comment>
<sequence>MFCEKLTEEQIRKVMNVISDDGALTILKIRTYDKSFEDAVAVSAVPEVTAKFQEDIETYQLHDYFIRGKNRAGAGSDYIYRKMMYEWFGEPYVVKYLMEY</sequence>
<protein>
    <submittedName>
        <fullName evidence="1">Uncharacterized protein</fullName>
    </submittedName>
</protein>
<evidence type="ECO:0000313" key="1">
    <source>
        <dbReference type="EMBL" id="GCB29702.1"/>
    </source>
</evidence>
<keyword evidence="2" id="KW-1185">Reference proteome</keyword>
<gene>
    <name evidence="1" type="ORF">KGMB03357_13630</name>
</gene>
<organism evidence="1 2">
    <name type="scientific">Anaerotignum faecicola</name>
    <dbReference type="NCBI Taxonomy" id="2358141"/>
    <lineage>
        <taxon>Bacteria</taxon>
        <taxon>Bacillati</taxon>
        <taxon>Bacillota</taxon>
        <taxon>Clostridia</taxon>
        <taxon>Lachnospirales</taxon>
        <taxon>Anaerotignaceae</taxon>
        <taxon>Anaerotignum</taxon>
    </lineage>
</organism>
<reference evidence="1 2" key="1">
    <citation type="submission" date="2018-10" db="EMBL/GenBank/DDBJ databases">
        <title>Draft Genome Sequence of Anaerotignum sp. KCTC 15736.</title>
        <authorList>
            <person name="Choi S.H."/>
            <person name="Kim J.S."/>
            <person name="Kang S.W."/>
            <person name="Lee J.S."/>
            <person name="Park S.H."/>
        </authorList>
    </citation>
    <scope>NUCLEOTIDE SEQUENCE [LARGE SCALE GENOMIC DNA]</scope>
    <source>
        <strain evidence="1 2">KCTC 15736</strain>
    </source>
</reference>
<dbReference type="Proteomes" id="UP000287361">
    <property type="component" value="Unassembled WGS sequence"/>
</dbReference>
<dbReference type="EMBL" id="BHVZ01000002">
    <property type="protein sequence ID" value="GCB29702.1"/>
    <property type="molecule type" value="Genomic_DNA"/>
</dbReference>
<accession>A0A401LE08</accession>